<gene>
    <name evidence="2" type="ORF">L596_021681</name>
</gene>
<feature type="chain" id="PRO_5020329300" evidence="1">
    <location>
        <begin position="19"/>
        <end position="72"/>
    </location>
</feature>
<keyword evidence="3" id="KW-1185">Reference proteome</keyword>
<evidence type="ECO:0000256" key="1">
    <source>
        <dbReference type="SAM" id="SignalP"/>
    </source>
</evidence>
<dbReference type="AlphaFoldDB" id="A0A4U5MJH1"/>
<evidence type="ECO:0000313" key="3">
    <source>
        <dbReference type="Proteomes" id="UP000298663"/>
    </source>
</evidence>
<organism evidence="2 3">
    <name type="scientific">Steinernema carpocapsae</name>
    <name type="common">Entomopathogenic nematode</name>
    <dbReference type="NCBI Taxonomy" id="34508"/>
    <lineage>
        <taxon>Eukaryota</taxon>
        <taxon>Metazoa</taxon>
        <taxon>Ecdysozoa</taxon>
        <taxon>Nematoda</taxon>
        <taxon>Chromadorea</taxon>
        <taxon>Rhabditida</taxon>
        <taxon>Tylenchina</taxon>
        <taxon>Panagrolaimomorpha</taxon>
        <taxon>Strongyloidoidea</taxon>
        <taxon>Steinernematidae</taxon>
        <taxon>Steinernema</taxon>
    </lineage>
</organism>
<proteinExistence type="predicted"/>
<protein>
    <submittedName>
        <fullName evidence="2">Uncharacterized protein</fullName>
    </submittedName>
</protein>
<comment type="caution">
    <text evidence="2">The sequence shown here is derived from an EMBL/GenBank/DDBJ whole genome shotgun (WGS) entry which is preliminary data.</text>
</comment>
<keyword evidence="1" id="KW-0732">Signal</keyword>
<reference evidence="2 3" key="2">
    <citation type="journal article" date="2019" name="G3 (Bethesda)">
        <title>Hybrid Assembly of the Genome of the Entomopathogenic Nematode Steinernema carpocapsae Identifies the X-Chromosome.</title>
        <authorList>
            <person name="Serra L."/>
            <person name="Macchietto M."/>
            <person name="Macias-Munoz A."/>
            <person name="McGill C.J."/>
            <person name="Rodriguez I.M."/>
            <person name="Rodriguez B."/>
            <person name="Murad R."/>
            <person name="Mortazavi A."/>
        </authorList>
    </citation>
    <scope>NUCLEOTIDE SEQUENCE [LARGE SCALE GENOMIC DNA]</scope>
    <source>
        <strain evidence="2 3">ALL</strain>
    </source>
</reference>
<dbReference type="EMBL" id="AZBU02000007">
    <property type="protein sequence ID" value="TKR69536.1"/>
    <property type="molecule type" value="Genomic_DNA"/>
</dbReference>
<dbReference type="Proteomes" id="UP000298663">
    <property type="component" value="Unassembled WGS sequence"/>
</dbReference>
<name>A0A4U5MJH1_STECR</name>
<sequence length="72" mass="8568">MRTFLGFFLFALLVSVFAVPYEDHMAEAEEHGSSVRFAPMIRPKRQYYMPNYYSGYTGYSGYYPYNYYAWGK</sequence>
<evidence type="ECO:0000313" key="2">
    <source>
        <dbReference type="EMBL" id="TKR69536.1"/>
    </source>
</evidence>
<accession>A0A4U5MJH1</accession>
<feature type="signal peptide" evidence="1">
    <location>
        <begin position="1"/>
        <end position="18"/>
    </location>
</feature>
<reference evidence="2 3" key="1">
    <citation type="journal article" date="2015" name="Genome Biol.">
        <title>Comparative genomics of Steinernema reveals deeply conserved gene regulatory networks.</title>
        <authorList>
            <person name="Dillman A.R."/>
            <person name="Macchietto M."/>
            <person name="Porter C.F."/>
            <person name="Rogers A."/>
            <person name="Williams B."/>
            <person name="Antoshechkin I."/>
            <person name="Lee M.M."/>
            <person name="Goodwin Z."/>
            <person name="Lu X."/>
            <person name="Lewis E.E."/>
            <person name="Goodrich-Blair H."/>
            <person name="Stock S.P."/>
            <person name="Adams B.J."/>
            <person name="Sternberg P.W."/>
            <person name="Mortazavi A."/>
        </authorList>
    </citation>
    <scope>NUCLEOTIDE SEQUENCE [LARGE SCALE GENOMIC DNA]</scope>
    <source>
        <strain evidence="2 3">ALL</strain>
    </source>
</reference>